<dbReference type="AlphaFoldDB" id="A0A5P9NPH7"/>
<evidence type="ECO:0000256" key="1">
    <source>
        <dbReference type="SAM" id="SignalP"/>
    </source>
</evidence>
<evidence type="ECO:0000313" key="3">
    <source>
        <dbReference type="EMBL" id="QFU77396.1"/>
    </source>
</evidence>
<dbReference type="PANTHER" id="PTHR43143">
    <property type="entry name" value="METALLOPHOSPHOESTERASE, CALCINEURIN SUPERFAMILY"/>
    <property type="match status" value="1"/>
</dbReference>
<gene>
    <name evidence="3" type="ORF">EY643_17945</name>
</gene>
<dbReference type="InterPro" id="IPR029052">
    <property type="entry name" value="Metallo-depent_PP-like"/>
</dbReference>
<evidence type="ECO:0000313" key="4">
    <source>
        <dbReference type="Proteomes" id="UP000326287"/>
    </source>
</evidence>
<reference evidence="3 4" key="1">
    <citation type="submission" date="2019-02" db="EMBL/GenBank/DDBJ databases">
        <authorList>
            <person name="Li S.-H."/>
        </authorList>
    </citation>
    <scope>NUCLEOTIDE SEQUENCE [LARGE SCALE GENOMIC DNA]</scope>
    <source>
        <strain evidence="3 4">IMCC14385</strain>
    </source>
</reference>
<dbReference type="Proteomes" id="UP000326287">
    <property type="component" value="Chromosome"/>
</dbReference>
<dbReference type="KEGG" id="halc:EY643_17945"/>
<feature type="signal peptide" evidence="1">
    <location>
        <begin position="1"/>
        <end position="18"/>
    </location>
</feature>
<evidence type="ECO:0000259" key="2">
    <source>
        <dbReference type="Pfam" id="PF00149"/>
    </source>
</evidence>
<feature type="chain" id="PRO_5025047510" evidence="1">
    <location>
        <begin position="19"/>
        <end position="316"/>
    </location>
</feature>
<dbReference type="GO" id="GO:0016787">
    <property type="term" value="F:hydrolase activity"/>
    <property type="evidence" value="ECO:0007669"/>
    <property type="project" value="InterPro"/>
</dbReference>
<keyword evidence="4" id="KW-1185">Reference proteome</keyword>
<dbReference type="OrthoDB" id="9780884at2"/>
<dbReference type="EMBL" id="CP036422">
    <property type="protein sequence ID" value="QFU77396.1"/>
    <property type="molecule type" value="Genomic_DNA"/>
</dbReference>
<proteinExistence type="predicted"/>
<dbReference type="InterPro" id="IPR051918">
    <property type="entry name" value="STPP_CPPED1"/>
</dbReference>
<protein>
    <submittedName>
        <fullName evidence="3">Serine/threonine protein phosphatase</fullName>
    </submittedName>
</protein>
<sequence length="316" mass="35058">MKRLLNLLILALSIDALAADDIRFTAPAVEGGLVRFAIIGDLTGGEREGVFDAAVAALAQLNPDFVLSVGDLIEGGTEDVAQMEREWAAFTDRLTPLNMPLYPLVGNHDISNMAMREWWEGSVGPRYYHFRLGDYLFLMLDSEDFSGQRFAEIKQLRNDAVAVYKSQGPEAFLATDYSRLDERKFGVMGRAQSDYFIQVLDKNQDAYWVFVLMHKPLWDSASSGYADLEQALGNFSYSVFNGHEHSYNREVRAGVEHIQMGTTGGEFTPKTRGEYMDHILWVTLGRGGPDMVNIKLEGLVGRAGVPLLDAADGASD</sequence>
<dbReference type="SUPFAM" id="SSF56300">
    <property type="entry name" value="Metallo-dependent phosphatases"/>
    <property type="match status" value="1"/>
</dbReference>
<dbReference type="RefSeq" id="WP_153240542.1">
    <property type="nucleotide sequence ID" value="NZ_CP036422.1"/>
</dbReference>
<dbReference type="Gene3D" id="3.60.21.10">
    <property type="match status" value="1"/>
</dbReference>
<feature type="domain" description="Calcineurin-like phosphoesterase" evidence="2">
    <location>
        <begin position="35"/>
        <end position="247"/>
    </location>
</feature>
<dbReference type="PANTHER" id="PTHR43143:SF1">
    <property type="entry name" value="SERINE_THREONINE-PROTEIN PHOSPHATASE CPPED1"/>
    <property type="match status" value="1"/>
</dbReference>
<accession>A0A5P9NPH7</accession>
<dbReference type="Pfam" id="PF00149">
    <property type="entry name" value="Metallophos"/>
    <property type="match status" value="1"/>
</dbReference>
<name>A0A5P9NPH7_9GAMM</name>
<keyword evidence="1" id="KW-0732">Signal</keyword>
<dbReference type="InterPro" id="IPR004843">
    <property type="entry name" value="Calcineurin-like_PHP"/>
</dbReference>
<organism evidence="3 4">
    <name type="scientific">Halioglobus maricola</name>
    <dbReference type="NCBI Taxonomy" id="2601894"/>
    <lineage>
        <taxon>Bacteria</taxon>
        <taxon>Pseudomonadati</taxon>
        <taxon>Pseudomonadota</taxon>
        <taxon>Gammaproteobacteria</taxon>
        <taxon>Cellvibrionales</taxon>
        <taxon>Halieaceae</taxon>
        <taxon>Halioglobus</taxon>
    </lineage>
</organism>